<gene>
    <name evidence="2" type="ORF">Sradi_3286100</name>
</gene>
<feature type="region of interest" description="Disordered" evidence="1">
    <location>
        <begin position="1"/>
        <end position="36"/>
    </location>
</feature>
<evidence type="ECO:0000313" key="2">
    <source>
        <dbReference type="EMBL" id="KAL0373704.1"/>
    </source>
</evidence>
<dbReference type="EMBL" id="JACGWJ010000014">
    <property type="protein sequence ID" value="KAL0373704.1"/>
    <property type="molecule type" value="Genomic_DNA"/>
</dbReference>
<feature type="compositionally biased region" description="Basic and acidic residues" evidence="1">
    <location>
        <begin position="13"/>
        <end position="36"/>
    </location>
</feature>
<reference evidence="2" key="1">
    <citation type="submission" date="2020-06" db="EMBL/GenBank/DDBJ databases">
        <authorList>
            <person name="Li T."/>
            <person name="Hu X."/>
            <person name="Zhang T."/>
            <person name="Song X."/>
            <person name="Zhang H."/>
            <person name="Dai N."/>
            <person name="Sheng W."/>
            <person name="Hou X."/>
            <person name="Wei L."/>
        </authorList>
    </citation>
    <scope>NUCLEOTIDE SEQUENCE</scope>
    <source>
        <strain evidence="2">G02</strain>
        <tissue evidence="2">Leaf</tissue>
    </source>
</reference>
<name>A0AAW2R0W2_SESRA</name>
<protein>
    <submittedName>
        <fullName evidence="2">Uncharacterized protein</fullName>
    </submittedName>
</protein>
<reference evidence="2" key="2">
    <citation type="journal article" date="2024" name="Plant">
        <title>Genomic evolution and insights into agronomic trait innovations of Sesamum species.</title>
        <authorList>
            <person name="Miao H."/>
            <person name="Wang L."/>
            <person name="Qu L."/>
            <person name="Liu H."/>
            <person name="Sun Y."/>
            <person name="Le M."/>
            <person name="Wang Q."/>
            <person name="Wei S."/>
            <person name="Zheng Y."/>
            <person name="Lin W."/>
            <person name="Duan Y."/>
            <person name="Cao H."/>
            <person name="Xiong S."/>
            <person name="Wang X."/>
            <person name="Wei L."/>
            <person name="Li C."/>
            <person name="Ma Q."/>
            <person name="Ju M."/>
            <person name="Zhao R."/>
            <person name="Li G."/>
            <person name="Mu C."/>
            <person name="Tian Q."/>
            <person name="Mei H."/>
            <person name="Zhang T."/>
            <person name="Gao T."/>
            <person name="Zhang H."/>
        </authorList>
    </citation>
    <scope>NUCLEOTIDE SEQUENCE</scope>
    <source>
        <strain evidence="2">G02</strain>
    </source>
</reference>
<evidence type="ECO:0000256" key="1">
    <source>
        <dbReference type="SAM" id="MobiDB-lite"/>
    </source>
</evidence>
<dbReference type="AlphaFoldDB" id="A0AAW2R0W2"/>
<accession>A0AAW2R0W2</accession>
<proteinExistence type="predicted"/>
<sequence length="63" mass="7443">MSQEGIRIPEGVYDQKESKDLRESEDQKDSVTERILRQRYPSRKSGFWGNQLRIRPIHSNLSP</sequence>
<comment type="caution">
    <text evidence="2">The sequence shown here is derived from an EMBL/GenBank/DDBJ whole genome shotgun (WGS) entry which is preliminary data.</text>
</comment>
<organism evidence="2">
    <name type="scientific">Sesamum radiatum</name>
    <name type="common">Black benniseed</name>
    <dbReference type="NCBI Taxonomy" id="300843"/>
    <lineage>
        <taxon>Eukaryota</taxon>
        <taxon>Viridiplantae</taxon>
        <taxon>Streptophyta</taxon>
        <taxon>Embryophyta</taxon>
        <taxon>Tracheophyta</taxon>
        <taxon>Spermatophyta</taxon>
        <taxon>Magnoliopsida</taxon>
        <taxon>eudicotyledons</taxon>
        <taxon>Gunneridae</taxon>
        <taxon>Pentapetalae</taxon>
        <taxon>asterids</taxon>
        <taxon>lamiids</taxon>
        <taxon>Lamiales</taxon>
        <taxon>Pedaliaceae</taxon>
        <taxon>Sesamum</taxon>
    </lineage>
</organism>